<gene>
    <name evidence="3" type="ORF">PEL8287_01775</name>
</gene>
<keyword evidence="3" id="KW-0808">Transferase</keyword>
<sequence length="928" mass="102474">MICGRAASRARQCCCHKAADARDICKFHEILLTKINPDHRAPATPFIMDMITQKFLDRADAGRVLARLLTEMELDRPLIYALPRGGVPVAVEVAKRLGAPLDLLLVRKIGAPRNPEVALGALVEGAEEQIVINEDVRRASGADEAYIARAVADQRAELERRKALYLGNRTRPDPSGRTVVVIDDGLATGATMKAALIGLKRSGPARIVVALPVAPKSALREIYDQADDIICVHPVTAFLGVGAFYKDFHQLSDDETVRLLNSVGTASSQEAQSIHKRQVAIPPLGLIGDLAVPKNPRGIILFAHGSGSSRRSPRNTYVAEKFNDEGFATLLFDLLTPEEGKDRRNVFDIPLLADRVVEASMWITSEPDLEDLPLGVFGASTGAAAALVAAAELRGRVGAVVSRGGRPDLALEFLPQVQGATLLIVGGRDTEVIELNKQALAALRCEKKLAIVPGAAHLFEEPGTLDVVIDHAADWFRTHLRATPLEIPTAVAKPEPETALSPLRAAAEPLPAINDPAFAQAFDRFGSKRVVLLGEASHGTSEFYRARAAITRRLIEDHGFSIVAVEADWPDAASVDHHIRQKPYQAMQDTPFARFPTWMWRNEEFAAFTRFLKQHNHAKAMAERVAFYGLDLYNMNASIAEILAYLDRVDEKAAAVARSRFACLAPWSSNPAAYGRAALTPQFTVCEKAVTQILIDLLKRKLEYTAKDGDQFFDATQNARLVANAERYYRVMYYGSHLSWNLRDQHMFQTLKQILDHAGPDKKAVIWAHNSHIGDARQTDMGRSRGELNIGQLCREEYGEDAALIGFGTASGTVAAASEWDSPMEIKTIRPPLPGSFEAICHDVDLERFLWDFKKDQPAAFLDLMAQPRLERFIGVIYRPETERASHYSYADLSRQYDAFVWFDRTQALTPLPTLTQKEEDETYPFGL</sequence>
<evidence type="ECO:0000259" key="1">
    <source>
        <dbReference type="Pfam" id="PF00156"/>
    </source>
</evidence>
<keyword evidence="4" id="KW-1185">Reference proteome</keyword>
<dbReference type="InterPro" id="IPR029057">
    <property type="entry name" value="PRTase-like"/>
</dbReference>
<dbReference type="EMBL" id="FWFL01000004">
    <property type="protein sequence ID" value="SLN37143.1"/>
    <property type="molecule type" value="Genomic_DNA"/>
</dbReference>
<dbReference type="Proteomes" id="UP000193827">
    <property type="component" value="Unassembled WGS sequence"/>
</dbReference>
<evidence type="ECO:0000313" key="3">
    <source>
        <dbReference type="EMBL" id="SLN37143.1"/>
    </source>
</evidence>
<organism evidence="3 4">
    <name type="scientific">Roseovarius litorisediminis</name>
    <dbReference type="NCBI Taxonomy" id="1312363"/>
    <lineage>
        <taxon>Bacteria</taxon>
        <taxon>Pseudomonadati</taxon>
        <taxon>Pseudomonadota</taxon>
        <taxon>Alphaproteobacteria</taxon>
        <taxon>Rhodobacterales</taxon>
        <taxon>Roseobacteraceae</taxon>
        <taxon>Roseovarius</taxon>
    </lineage>
</organism>
<dbReference type="Gene3D" id="3.40.50.1820">
    <property type="entry name" value="alpha/beta hydrolase"/>
    <property type="match status" value="1"/>
</dbReference>
<dbReference type="CDD" id="cd06223">
    <property type="entry name" value="PRTases_typeI"/>
    <property type="match status" value="1"/>
</dbReference>
<dbReference type="InterPro" id="IPR000836">
    <property type="entry name" value="PRTase_dom"/>
</dbReference>
<dbReference type="SUPFAM" id="SSF159501">
    <property type="entry name" value="EreA/ChaN-like"/>
    <property type="match status" value="1"/>
</dbReference>
<reference evidence="3 4" key="1">
    <citation type="submission" date="2017-03" db="EMBL/GenBank/DDBJ databases">
        <authorList>
            <person name="Afonso C.L."/>
            <person name="Miller P.J."/>
            <person name="Scott M.A."/>
            <person name="Spackman E."/>
            <person name="Goraichik I."/>
            <person name="Dimitrov K.M."/>
            <person name="Suarez D.L."/>
            <person name="Swayne D.E."/>
        </authorList>
    </citation>
    <scope>NUCLEOTIDE SEQUENCE [LARGE SCALE GENOMIC DNA]</scope>
    <source>
        <strain evidence="3 4">CECT 8287</strain>
    </source>
</reference>
<dbReference type="InterPro" id="IPR052036">
    <property type="entry name" value="Hydrolase/PRTase-associated"/>
</dbReference>
<dbReference type="InterPro" id="IPR007815">
    <property type="entry name" value="Emycin_Estase"/>
</dbReference>
<dbReference type="InterPro" id="IPR002925">
    <property type="entry name" value="Dienelactn_hydro"/>
</dbReference>
<dbReference type="Pfam" id="PF01738">
    <property type="entry name" value="DLH"/>
    <property type="match status" value="1"/>
</dbReference>
<dbReference type="GO" id="GO:0046677">
    <property type="term" value="P:response to antibiotic"/>
    <property type="evidence" value="ECO:0007669"/>
    <property type="project" value="InterPro"/>
</dbReference>
<dbReference type="SUPFAM" id="SSF53474">
    <property type="entry name" value="alpha/beta-Hydrolases"/>
    <property type="match status" value="1"/>
</dbReference>
<dbReference type="AlphaFoldDB" id="A0A1Y5SG14"/>
<feature type="domain" description="Dienelactone hydrolase" evidence="2">
    <location>
        <begin position="290"/>
        <end position="464"/>
    </location>
</feature>
<dbReference type="Gene3D" id="3.30.1870.10">
    <property type="entry name" value="EreA-like, domain 2"/>
    <property type="match status" value="1"/>
</dbReference>
<dbReference type="Pfam" id="PF00156">
    <property type="entry name" value="Pribosyltran"/>
    <property type="match status" value="1"/>
</dbReference>
<dbReference type="Gene3D" id="3.40.1660.10">
    <property type="entry name" value="EreA-like (biosynthetic domain)"/>
    <property type="match status" value="1"/>
</dbReference>
<feature type="domain" description="Phosphoribosyltransferase" evidence="1">
    <location>
        <begin position="63"/>
        <end position="233"/>
    </location>
</feature>
<protein>
    <submittedName>
        <fullName evidence="3">Putative phosphoribosyl transferase/MT0597</fullName>
    </submittedName>
</protein>
<name>A0A1Y5SG14_9RHOB</name>
<dbReference type="CDD" id="cd14728">
    <property type="entry name" value="Ere-like"/>
    <property type="match status" value="1"/>
</dbReference>
<dbReference type="Pfam" id="PF05139">
    <property type="entry name" value="Erythro_esteras"/>
    <property type="match status" value="1"/>
</dbReference>
<evidence type="ECO:0000313" key="4">
    <source>
        <dbReference type="Proteomes" id="UP000193827"/>
    </source>
</evidence>
<accession>A0A1Y5SG14</accession>
<proteinExistence type="predicted"/>
<dbReference type="InterPro" id="IPR029058">
    <property type="entry name" value="AB_hydrolase_fold"/>
</dbReference>
<dbReference type="Gene3D" id="3.30.1310.20">
    <property type="entry name" value="PRTase-like"/>
    <property type="match status" value="1"/>
</dbReference>
<dbReference type="GO" id="GO:0016740">
    <property type="term" value="F:transferase activity"/>
    <property type="evidence" value="ECO:0007669"/>
    <property type="project" value="UniProtKB-KW"/>
</dbReference>
<dbReference type="Gene3D" id="3.40.50.2020">
    <property type="match status" value="1"/>
</dbReference>
<evidence type="ECO:0000259" key="2">
    <source>
        <dbReference type="Pfam" id="PF01738"/>
    </source>
</evidence>
<dbReference type="PANTHER" id="PTHR31299">
    <property type="entry name" value="ESTERASE, PUTATIVE (AFU_ORTHOLOGUE AFUA_1G05850)-RELATED"/>
    <property type="match status" value="1"/>
</dbReference>
<dbReference type="GO" id="GO:0016787">
    <property type="term" value="F:hydrolase activity"/>
    <property type="evidence" value="ECO:0007669"/>
    <property type="project" value="InterPro"/>
</dbReference>
<dbReference type="PANTHER" id="PTHR31299:SF0">
    <property type="entry name" value="ESTERASE, PUTATIVE (AFU_ORTHOLOGUE AFUA_1G05850)-RELATED"/>
    <property type="match status" value="1"/>
</dbReference>
<dbReference type="SUPFAM" id="SSF53271">
    <property type="entry name" value="PRTase-like"/>
    <property type="match status" value="1"/>
</dbReference>